<sequence>MAKYSIDTVGLQLDLQRVAGDGAAEPTWGTHPDAAQVKSSWDADVADKPRVAATQMGDKWGAE</sequence>
<name>A0A496PHT6_9MICC</name>
<comment type="caution">
    <text evidence="1">The sequence shown here is derived from an EMBL/GenBank/DDBJ whole genome shotgun (WGS) entry which is preliminary data.</text>
</comment>
<evidence type="ECO:0000313" key="1">
    <source>
        <dbReference type="EMBL" id="RKW70039.1"/>
    </source>
</evidence>
<dbReference type="Proteomes" id="UP000273119">
    <property type="component" value="Unassembled WGS sequence"/>
</dbReference>
<protein>
    <submittedName>
        <fullName evidence="1">Uncharacterized protein</fullName>
    </submittedName>
</protein>
<evidence type="ECO:0000313" key="2">
    <source>
        <dbReference type="Proteomes" id="UP000273119"/>
    </source>
</evidence>
<dbReference type="RefSeq" id="WP_121485227.1">
    <property type="nucleotide sequence ID" value="NZ_QQXL01000005.1"/>
</dbReference>
<organism evidence="1 2">
    <name type="scientific">Galactobacter caseinivorans</name>
    <dbReference type="NCBI Taxonomy" id="2676123"/>
    <lineage>
        <taxon>Bacteria</taxon>
        <taxon>Bacillati</taxon>
        <taxon>Actinomycetota</taxon>
        <taxon>Actinomycetes</taxon>
        <taxon>Micrococcales</taxon>
        <taxon>Micrococcaceae</taxon>
        <taxon>Galactobacter</taxon>
    </lineage>
</organism>
<dbReference type="EMBL" id="QQXL01000005">
    <property type="protein sequence ID" value="RKW70039.1"/>
    <property type="molecule type" value="Genomic_DNA"/>
</dbReference>
<accession>A0A496PHT6</accession>
<proteinExistence type="predicted"/>
<reference evidence="1 2" key="1">
    <citation type="submission" date="2018-07" db="EMBL/GenBank/DDBJ databases">
        <title>Arthrobacter sp. nov., isolated from raw cow's milk with high bacterial count.</title>
        <authorList>
            <person name="Hahne J."/>
            <person name="Isele D."/>
            <person name="Lipski A."/>
        </authorList>
    </citation>
    <scope>NUCLEOTIDE SEQUENCE [LARGE SCALE GENOMIC DNA]</scope>
    <source>
        <strain evidence="1 2">JZ R-183</strain>
    </source>
</reference>
<gene>
    <name evidence="1" type="ORF">DWQ67_08695</name>
</gene>
<keyword evidence="2" id="KW-1185">Reference proteome</keyword>
<dbReference type="AlphaFoldDB" id="A0A496PHT6"/>